<keyword evidence="2 3" id="KW-0819">tRNA processing</keyword>
<dbReference type="RefSeq" id="WP_269880908.1">
    <property type="nucleotide sequence ID" value="NZ_JAQAGZ010000004.1"/>
</dbReference>
<comment type="caution">
    <text evidence="4">The sequence shown here is derived from an EMBL/GenBank/DDBJ whole genome shotgun (WGS) entry which is preliminary data.</text>
</comment>
<sequence length="416" mass="45429">MRTVGLIVEYNPLHNGHYYHFQESKKVTGAEAAVCVMSGHFLQRGEPAVAGKWARAEMALAMGADLVLELPVAFSAHAAEWFAYGAVSALDATGVVDALCFGSESGDLGWLQEAAMLLHAEPDGFRGALQHGLKAGLPYPAAYSRAVAAFVPGAEESELAKPNNTLGLHYLIALRRLGSAIRPFTIPRTKAGYNQADITDAAIASATAIRRLLFEERSLEGIAPYVPASTLAILKREQTAGKAPMSWERYADPLLLQLLGRSPEQLASYLEVTEGLEHRIGRVLAGLDFGGEPERRVEALTDKLKTKRYTRTKLQRALTRILLGHTKAELAPQTLRGGVPYLRVLGFSPRGRELLKRMKETAKVPVLTKVTGEPSPLLQLDIRATSVYALGYDSAQPRDWFRDYYEPPVQADLSPS</sequence>
<reference evidence="4 5" key="1">
    <citation type="submission" date="2022-12" db="EMBL/GenBank/DDBJ databases">
        <title>Draft genome sequence of Paenibacillus sp. dW9.</title>
        <authorList>
            <person name="Choi E.-W."/>
            <person name="Kim D.-U."/>
        </authorList>
    </citation>
    <scope>NUCLEOTIDE SEQUENCE [LARGE SCALE GENOMIC DNA]</scope>
    <source>
        <strain evidence="5">dW9</strain>
    </source>
</reference>
<dbReference type="Gene3D" id="3.40.50.620">
    <property type="entry name" value="HUPs"/>
    <property type="match status" value="1"/>
</dbReference>
<accession>A0ABT4Q6Q7</accession>
<dbReference type="InterPro" id="IPR008513">
    <property type="entry name" value="tRNA(Met)_cyd_acetate_ligase"/>
</dbReference>
<dbReference type="PANTHER" id="PTHR37825">
    <property type="entry name" value="TRNA(MET) CYTIDINE ACETATE LIGASE"/>
    <property type="match status" value="1"/>
</dbReference>
<feature type="binding site" evidence="3">
    <location>
        <position position="102"/>
    </location>
    <ligand>
        <name>ATP</name>
        <dbReference type="ChEBI" id="CHEBI:30616"/>
    </ligand>
</feature>
<dbReference type="InterPro" id="IPR014729">
    <property type="entry name" value="Rossmann-like_a/b/a_fold"/>
</dbReference>
<name>A0ABT4Q6Q7_9BACL</name>
<keyword evidence="5" id="KW-1185">Reference proteome</keyword>
<dbReference type="SUPFAM" id="SSF52374">
    <property type="entry name" value="Nucleotidylyl transferase"/>
    <property type="match status" value="1"/>
</dbReference>
<keyword evidence="1 3" id="KW-0436">Ligase</keyword>
<evidence type="ECO:0000313" key="5">
    <source>
        <dbReference type="Proteomes" id="UP001527882"/>
    </source>
</evidence>
<feature type="binding site" evidence="3">
    <location>
        <position position="188"/>
    </location>
    <ligand>
        <name>ATP</name>
        <dbReference type="ChEBI" id="CHEBI:30616"/>
    </ligand>
</feature>
<keyword evidence="3" id="KW-0547">Nucleotide-binding</keyword>
<dbReference type="EC" id="6.3.4.-" evidence="3"/>
<comment type="catalytic activity">
    <reaction evidence="3">
        <text>cytidine(34) in elongator tRNA(Met) + acetate + ATP = N(4)-acetylcytidine(34) in elongator tRNA(Met) + AMP + diphosphate</text>
        <dbReference type="Rhea" id="RHEA:58144"/>
        <dbReference type="Rhea" id="RHEA-COMP:10693"/>
        <dbReference type="Rhea" id="RHEA-COMP:10694"/>
        <dbReference type="ChEBI" id="CHEBI:30089"/>
        <dbReference type="ChEBI" id="CHEBI:30616"/>
        <dbReference type="ChEBI" id="CHEBI:33019"/>
        <dbReference type="ChEBI" id="CHEBI:74900"/>
        <dbReference type="ChEBI" id="CHEBI:82748"/>
        <dbReference type="ChEBI" id="CHEBI:456215"/>
    </reaction>
</comment>
<dbReference type="NCBIfam" id="NF010191">
    <property type="entry name" value="PRK13670.1"/>
    <property type="match status" value="1"/>
</dbReference>
<evidence type="ECO:0000256" key="1">
    <source>
        <dbReference type="ARBA" id="ARBA00022598"/>
    </source>
</evidence>
<comment type="function">
    <text evidence="3">Catalyzes the formation of N(4)-acetylcytidine (ac(4)C) at the wobble position of elongator tRNA(Met), using acetate and ATP as substrates. First activates an acetate ion to form acetyladenylate (Ac-AMP) and then transfers the acetyl group to tRNA to form ac(4)C34.</text>
</comment>
<keyword evidence="3" id="KW-0820">tRNA-binding</keyword>
<protein>
    <recommendedName>
        <fullName evidence="3">tRNA(Met) cytidine acetate ligase</fullName>
        <ecNumber evidence="3">6.3.4.-</ecNumber>
    </recommendedName>
</protein>
<dbReference type="Pfam" id="PF05636">
    <property type="entry name" value="HIGH_NTase1"/>
    <property type="match status" value="1"/>
</dbReference>
<evidence type="ECO:0000256" key="3">
    <source>
        <dbReference type="HAMAP-Rule" id="MF_01539"/>
    </source>
</evidence>
<evidence type="ECO:0000313" key="4">
    <source>
        <dbReference type="EMBL" id="MCZ8512467.1"/>
    </source>
</evidence>
<evidence type="ECO:0000256" key="2">
    <source>
        <dbReference type="ARBA" id="ARBA00022694"/>
    </source>
</evidence>
<dbReference type="PANTHER" id="PTHR37825:SF1">
    <property type="entry name" value="TRNA(MET) CYTIDINE ACETATE LIGASE"/>
    <property type="match status" value="1"/>
</dbReference>
<feature type="binding site" evidence="3">
    <location>
        <begin position="7"/>
        <end position="20"/>
    </location>
    <ligand>
        <name>ATP</name>
        <dbReference type="ChEBI" id="CHEBI:30616"/>
    </ligand>
</feature>
<gene>
    <name evidence="3" type="primary">tmcAL</name>
    <name evidence="4" type="ORF">O9H85_08475</name>
</gene>
<keyword evidence="3" id="KW-0067">ATP-binding</keyword>
<dbReference type="EMBL" id="JAQAGZ010000004">
    <property type="protein sequence ID" value="MCZ8512467.1"/>
    <property type="molecule type" value="Genomic_DNA"/>
</dbReference>
<comment type="subcellular location">
    <subcellularLocation>
        <location evidence="3">Cytoplasm</location>
    </subcellularLocation>
</comment>
<dbReference type="HAMAP" id="MF_01539">
    <property type="entry name" value="TmcAL"/>
    <property type="match status" value="1"/>
</dbReference>
<proteinExistence type="inferred from homology"/>
<comment type="similarity">
    <text evidence="3">Belongs to the TmcAL family.</text>
</comment>
<comment type="caution">
    <text evidence="3">Lacks conserved residue(s) required for the propagation of feature annotation.</text>
</comment>
<keyword evidence="3" id="KW-0694">RNA-binding</keyword>
<dbReference type="Proteomes" id="UP001527882">
    <property type="component" value="Unassembled WGS sequence"/>
</dbReference>
<organism evidence="4 5">
    <name type="scientific">Paenibacillus gyeongsangnamensis</name>
    <dbReference type="NCBI Taxonomy" id="3388067"/>
    <lineage>
        <taxon>Bacteria</taxon>
        <taxon>Bacillati</taxon>
        <taxon>Bacillota</taxon>
        <taxon>Bacilli</taxon>
        <taxon>Bacillales</taxon>
        <taxon>Paenibacillaceae</taxon>
        <taxon>Paenibacillus</taxon>
    </lineage>
</organism>
<keyword evidence="3" id="KW-0963">Cytoplasm</keyword>
<feature type="binding site" evidence="3">
    <location>
        <position position="163"/>
    </location>
    <ligand>
        <name>ATP</name>
        <dbReference type="ChEBI" id="CHEBI:30616"/>
    </ligand>
</feature>